<accession>A0A7Y3SV71</accession>
<name>A0A7Y3SV71_9CLOT</name>
<evidence type="ECO:0008006" key="3">
    <source>
        <dbReference type="Google" id="ProtNLM"/>
    </source>
</evidence>
<sequence>MISEGIKNLKYYDSEIIIKRNNIRELLISKSKNVKTGDIQCMSNDDLEILFHLYDEEFFNFYFRGNFKGTLKFSLSTRMTSAAGKTIYSRKIKLLEESEVTYEIRMGIKFFFQYYKVERDKIVSGIKTKDSLEAFQIVFEHELCHLMELHLYKESSCKKIRFKTMVYNIFAHTDVVHQLPSQKEIISEKYGLIIGQKVSFLNDGNKYNGFIYKINKRATVMVKDNKGTYRDEIGNKYSKWYVQFAKLNY</sequence>
<dbReference type="AlphaFoldDB" id="A0A7Y3SV71"/>
<gene>
    <name evidence="1" type="ORF">HLQ16_08275</name>
</gene>
<dbReference type="Proteomes" id="UP000531659">
    <property type="component" value="Unassembled WGS sequence"/>
</dbReference>
<dbReference type="RefSeq" id="WP_171296659.1">
    <property type="nucleotide sequence ID" value="NZ_CP087098.1"/>
</dbReference>
<evidence type="ECO:0000313" key="1">
    <source>
        <dbReference type="EMBL" id="NNU75924.1"/>
    </source>
</evidence>
<protein>
    <recommendedName>
        <fullName evidence="3">SprT-like domain-containing protein</fullName>
    </recommendedName>
</protein>
<comment type="caution">
    <text evidence="1">The sequence shown here is derived from an EMBL/GenBank/DDBJ whole genome shotgun (WGS) entry which is preliminary data.</text>
</comment>
<dbReference type="EMBL" id="JABEYB010000005">
    <property type="protein sequence ID" value="NNU75924.1"/>
    <property type="molecule type" value="Genomic_DNA"/>
</dbReference>
<reference evidence="1 2" key="1">
    <citation type="submission" date="2020-05" db="EMBL/GenBank/DDBJ databases">
        <title>Complete genome of Clostridium estertheticum subspecies estertheticum, isolated from Vacuum packed lamb meat from New Zealand imported to Switzerland.</title>
        <authorList>
            <person name="Wambui J."/>
            <person name="Stevens M.J.A."/>
            <person name="Stephan R."/>
        </authorList>
    </citation>
    <scope>NUCLEOTIDE SEQUENCE [LARGE SCALE GENOMIC DNA]</scope>
    <source>
        <strain evidence="1 2">CEST001</strain>
    </source>
</reference>
<proteinExistence type="predicted"/>
<evidence type="ECO:0000313" key="2">
    <source>
        <dbReference type="Proteomes" id="UP000531659"/>
    </source>
</evidence>
<organism evidence="1 2">
    <name type="scientific">Clostridium estertheticum</name>
    <dbReference type="NCBI Taxonomy" id="238834"/>
    <lineage>
        <taxon>Bacteria</taxon>
        <taxon>Bacillati</taxon>
        <taxon>Bacillota</taxon>
        <taxon>Clostridia</taxon>
        <taxon>Eubacteriales</taxon>
        <taxon>Clostridiaceae</taxon>
        <taxon>Clostridium</taxon>
    </lineage>
</organism>